<evidence type="ECO:0000256" key="3">
    <source>
        <dbReference type="ARBA" id="ARBA00022777"/>
    </source>
</evidence>
<dbReference type="GO" id="GO:0009229">
    <property type="term" value="P:thiamine diphosphate biosynthetic process"/>
    <property type="evidence" value="ECO:0007669"/>
    <property type="project" value="InterPro"/>
</dbReference>
<keyword evidence="7" id="KW-1185">Reference proteome</keyword>
<dbReference type="GO" id="GO:0006772">
    <property type="term" value="P:thiamine metabolic process"/>
    <property type="evidence" value="ECO:0007669"/>
    <property type="project" value="InterPro"/>
</dbReference>
<protein>
    <submittedName>
        <fullName evidence="6">Thiamin pyrophosphokinase</fullName>
    </submittedName>
</protein>
<dbReference type="SUPFAM" id="SSF63862">
    <property type="entry name" value="Thiamin pyrophosphokinase, substrate-binding domain"/>
    <property type="match status" value="1"/>
</dbReference>
<dbReference type="SUPFAM" id="SSF63999">
    <property type="entry name" value="Thiamin pyrophosphokinase, catalytic domain"/>
    <property type="match status" value="1"/>
</dbReference>
<dbReference type="InterPro" id="IPR006282">
    <property type="entry name" value="Thi_PPkinase"/>
</dbReference>
<dbReference type="FunFam" id="2.60.120.320:FF:000001">
    <property type="entry name" value="Thiamine pyrophosphokinase"/>
    <property type="match status" value="1"/>
</dbReference>
<gene>
    <name evidence="6" type="ORF">CYLTODRAFT_344692</name>
</gene>
<dbReference type="GO" id="GO:0004788">
    <property type="term" value="F:thiamine diphosphokinase activity"/>
    <property type="evidence" value="ECO:0007669"/>
    <property type="project" value="InterPro"/>
</dbReference>
<dbReference type="STRING" id="1314674.A0A0D7BNA9"/>
<dbReference type="CDD" id="cd07995">
    <property type="entry name" value="TPK"/>
    <property type="match status" value="1"/>
</dbReference>
<dbReference type="InterPro" id="IPR007371">
    <property type="entry name" value="TPK_catalytic"/>
</dbReference>
<dbReference type="NCBIfam" id="TIGR01378">
    <property type="entry name" value="thi_PPkinase"/>
    <property type="match status" value="1"/>
</dbReference>
<dbReference type="SUPFAM" id="SSF54285">
    <property type="entry name" value="MoaD/ThiS"/>
    <property type="match status" value="1"/>
</dbReference>
<keyword evidence="4" id="KW-0067">ATP-binding</keyword>
<keyword evidence="3 6" id="KW-0418">Kinase</keyword>
<dbReference type="Pfam" id="PF04265">
    <property type="entry name" value="TPK_B1_binding"/>
    <property type="match status" value="1"/>
</dbReference>
<dbReference type="EMBL" id="KN880447">
    <property type="protein sequence ID" value="KIY72048.1"/>
    <property type="molecule type" value="Genomic_DNA"/>
</dbReference>
<dbReference type="InterPro" id="IPR036759">
    <property type="entry name" value="TPK_catalytic_sf"/>
</dbReference>
<evidence type="ECO:0000313" key="7">
    <source>
        <dbReference type="Proteomes" id="UP000054007"/>
    </source>
</evidence>
<sequence length="346" mass="37561">MSAAKSEPTVWNVDFISPSSSSSVKSPQTPKRALIILNQPFSLTLLSRLWNKCHLKYCADGGANRLYDTATPQANFIPDAVIGDLDSLRGDARGYYTSKGVSVTQDHDQNSTDLMKCMDAITKRQNGEVSYRGCTPSSIILLGGLAGRLDQTIHTLAYLHKLRKDHTKRVFAVTDDNLGWVLNSGEHLIHIDHNVLGKTCGLLPVGNAGSVLSTSGLEWDLTNRESSFDGLVSTSNHLLPSSPVVLVNTSQPIWWTVELHARITVLYFAGALTAAGVDEETMNIPMKGFYLSQLADILTARHPNVGLEKILATSQWSVDEEMIDNPKGFELVDGAEVAVICPVSGG</sequence>
<dbReference type="Gene3D" id="3.40.50.10240">
    <property type="entry name" value="Thiamin pyrophosphokinase, catalytic domain"/>
    <property type="match status" value="1"/>
</dbReference>
<dbReference type="Gene3D" id="2.60.120.320">
    <property type="entry name" value="Thiamin pyrophosphokinase, thiamin-binding domain"/>
    <property type="match status" value="1"/>
</dbReference>
<organism evidence="6 7">
    <name type="scientific">Cylindrobasidium torrendii FP15055 ss-10</name>
    <dbReference type="NCBI Taxonomy" id="1314674"/>
    <lineage>
        <taxon>Eukaryota</taxon>
        <taxon>Fungi</taxon>
        <taxon>Dikarya</taxon>
        <taxon>Basidiomycota</taxon>
        <taxon>Agaricomycotina</taxon>
        <taxon>Agaricomycetes</taxon>
        <taxon>Agaricomycetidae</taxon>
        <taxon>Agaricales</taxon>
        <taxon>Marasmiineae</taxon>
        <taxon>Physalacriaceae</taxon>
        <taxon>Cylindrobasidium</taxon>
    </lineage>
</organism>
<evidence type="ECO:0000259" key="5">
    <source>
        <dbReference type="SMART" id="SM00983"/>
    </source>
</evidence>
<evidence type="ECO:0000256" key="2">
    <source>
        <dbReference type="ARBA" id="ARBA00022741"/>
    </source>
</evidence>
<dbReference type="PANTHER" id="PTHR13622">
    <property type="entry name" value="THIAMIN PYROPHOSPHOKINASE"/>
    <property type="match status" value="1"/>
</dbReference>
<dbReference type="InterPro" id="IPR007373">
    <property type="entry name" value="Thiamin_PyroPKinase_B1-bd"/>
</dbReference>
<feature type="domain" description="Thiamin pyrophosphokinase thiamin-binding" evidence="5">
    <location>
        <begin position="185"/>
        <end position="253"/>
    </location>
</feature>
<proteinExistence type="predicted"/>
<accession>A0A0D7BNA9</accession>
<dbReference type="SMART" id="SM00983">
    <property type="entry name" value="TPK_B1_binding"/>
    <property type="match status" value="1"/>
</dbReference>
<dbReference type="InterPro" id="IPR036371">
    <property type="entry name" value="TPK_B1-bd_sf"/>
</dbReference>
<dbReference type="GO" id="GO:0016301">
    <property type="term" value="F:kinase activity"/>
    <property type="evidence" value="ECO:0007669"/>
    <property type="project" value="UniProtKB-KW"/>
</dbReference>
<evidence type="ECO:0000256" key="4">
    <source>
        <dbReference type="ARBA" id="ARBA00022840"/>
    </source>
</evidence>
<reference evidence="6 7" key="1">
    <citation type="journal article" date="2015" name="Fungal Genet. Biol.">
        <title>Evolution of novel wood decay mechanisms in Agaricales revealed by the genome sequences of Fistulina hepatica and Cylindrobasidium torrendii.</title>
        <authorList>
            <person name="Floudas D."/>
            <person name="Held B.W."/>
            <person name="Riley R."/>
            <person name="Nagy L.G."/>
            <person name="Koehler G."/>
            <person name="Ransdell A.S."/>
            <person name="Younus H."/>
            <person name="Chow J."/>
            <person name="Chiniquy J."/>
            <person name="Lipzen A."/>
            <person name="Tritt A."/>
            <person name="Sun H."/>
            <person name="Haridas S."/>
            <person name="LaButti K."/>
            <person name="Ohm R.A."/>
            <person name="Kues U."/>
            <person name="Blanchette R.A."/>
            <person name="Grigoriev I.V."/>
            <person name="Minto R.E."/>
            <person name="Hibbett D.S."/>
        </authorList>
    </citation>
    <scope>NUCLEOTIDE SEQUENCE [LARGE SCALE GENOMIC DNA]</scope>
    <source>
        <strain evidence="6 7">FP15055 ss-10</strain>
    </source>
</reference>
<keyword evidence="1" id="KW-0808">Transferase</keyword>
<keyword evidence="2" id="KW-0547">Nucleotide-binding</keyword>
<dbReference type="CDD" id="cd00754">
    <property type="entry name" value="Ubl_MoaD"/>
    <property type="match status" value="1"/>
</dbReference>
<dbReference type="Pfam" id="PF04263">
    <property type="entry name" value="TPK_catalytic"/>
    <property type="match status" value="1"/>
</dbReference>
<evidence type="ECO:0000256" key="1">
    <source>
        <dbReference type="ARBA" id="ARBA00022679"/>
    </source>
</evidence>
<name>A0A0D7BNA9_9AGAR</name>
<evidence type="ECO:0000313" key="6">
    <source>
        <dbReference type="EMBL" id="KIY72048.1"/>
    </source>
</evidence>
<dbReference type="OrthoDB" id="25149at2759"/>
<dbReference type="Gene3D" id="3.10.20.30">
    <property type="match status" value="1"/>
</dbReference>
<dbReference type="InterPro" id="IPR016155">
    <property type="entry name" value="Mopterin_synth/thiamin_S_b"/>
</dbReference>
<dbReference type="Proteomes" id="UP000054007">
    <property type="component" value="Unassembled WGS sequence"/>
</dbReference>
<dbReference type="InterPro" id="IPR012675">
    <property type="entry name" value="Beta-grasp_dom_sf"/>
</dbReference>
<dbReference type="AlphaFoldDB" id="A0A0D7BNA9"/>
<dbReference type="GO" id="GO:0030975">
    <property type="term" value="F:thiamine binding"/>
    <property type="evidence" value="ECO:0007669"/>
    <property type="project" value="InterPro"/>
</dbReference>
<dbReference type="PANTHER" id="PTHR13622:SF8">
    <property type="entry name" value="THIAMIN PYROPHOSPHOKINASE 1"/>
    <property type="match status" value="1"/>
</dbReference>
<dbReference type="GO" id="GO:0005524">
    <property type="term" value="F:ATP binding"/>
    <property type="evidence" value="ECO:0007669"/>
    <property type="project" value="UniProtKB-KW"/>
</dbReference>